<organism evidence="1 2">
    <name type="scientific">Candidatus Parabacteroides intestinigallinarum</name>
    <dbReference type="NCBI Taxonomy" id="2838722"/>
    <lineage>
        <taxon>Bacteria</taxon>
        <taxon>Pseudomonadati</taxon>
        <taxon>Bacteroidota</taxon>
        <taxon>Bacteroidia</taxon>
        <taxon>Bacteroidales</taxon>
        <taxon>Tannerellaceae</taxon>
        <taxon>Parabacteroides</taxon>
    </lineage>
</organism>
<dbReference type="InterPro" id="IPR027840">
    <property type="entry name" value="DUF4493"/>
</dbReference>
<dbReference type="Pfam" id="PF14900">
    <property type="entry name" value="DUF4493"/>
    <property type="match status" value="1"/>
</dbReference>
<evidence type="ECO:0000313" key="1">
    <source>
        <dbReference type="EMBL" id="HIX85638.1"/>
    </source>
</evidence>
<reference evidence="1" key="2">
    <citation type="submission" date="2021-04" db="EMBL/GenBank/DDBJ databases">
        <authorList>
            <person name="Gilroy R."/>
        </authorList>
    </citation>
    <scope>NUCLEOTIDE SEQUENCE</scope>
    <source>
        <strain evidence="1">ChiHecec2B26-12326</strain>
    </source>
</reference>
<evidence type="ECO:0000313" key="2">
    <source>
        <dbReference type="Proteomes" id="UP000823847"/>
    </source>
</evidence>
<protein>
    <submittedName>
        <fullName evidence="1">DUF4493 domain-containing protein</fullName>
    </submittedName>
</protein>
<dbReference type="EMBL" id="DXEN01000017">
    <property type="protein sequence ID" value="HIX85638.1"/>
    <property type="molecule type" value="Genomic_DNA"/>
</dbReference>
<dbReference type="PROSITE" id="PS51257">
    <property type="entry name" value="PROKAR_LIPOPROTEIN"/>
    <property type="match status" value="1"/>
</dbReference>
<reference evidence="1" key="1">
    <citation type="journal article" date="2021" name="PeerJ">
        <title>Extensive microbial diversity within the chicken gut microbiome revealed by metagenomics and culture.</title>
        <authorList>
            <person name="Gilroy R."/>
            <person name="Ravi A."/>
            <person name="Getino M."/>
            <person name="Pursley I."/>
            <person name="Horton D.L."/>
            <person name="Alikhan N.F."/>
            <person name="Baker D."/>
            <person name="Gharbi K."/>
            <person name="Hall N."/>
            <person name="Watson M."/>
            <person name="Adriaenssens E.M."/>
            <person name="Foster-Nyarko E."/>
            <person name="Jarju S."/>
            <person name="Secka A."/>
            <person name="Antonio M."/>
            <person name="Oren A."/>
            <person name="Chaudhuri R.R."/>
            <person name="La Ragione R."/>
            <person name="Hildebrand F."/>
            <person name="Pallen M.J."/>
        </authorList>
    </citation>
    <scope>NUCLEOTIDE SEQUENCE</scope>
    <source>
        <strain evidence="1">ChiHecec2B26-12326</strain>
    </source>
</reference>
<comment type="caution">
    <text evidence="1">The sequence shown here is derived from an EMBL/GenBank/DDBJ whole genome shotgun (WGS) entry which is preliminary data.</text>
</comment>
<name>A0A9D1XQB5_9BACT</name>
<gene>
    <name evidence="1" type="ORF">H9848_03370</name>
</gene>
<dbReference type="Proteomes" id="UP000823847">
    <property type="component" value="Unassembled WGS sequence"/>
</dbReference>
<accession>A0A9D1XQB5</accession>
<dbReference type="AlphaFoldDB" id="A0A9D1XQB5"/>
<sequence>MKHSLLIYIATIFLLAACGQEELPSGEGVGYLSLENIQLQAAEEEIIQTRAVDNDLYVQIDDGTPYSPGNAPSTIELSAGTHTLKAYTSENYKPGEAWYYGETSFNIEEGKVNAVTLEVPMRTFGIRLELPEGFEDYFSDPTFTVTYGDKEGTITADGGTYHFLYDSEVSAVSYTLSATNADGEPLSQEGSRASWPAEKKPLEAGKIYVITYDYATKSLNLLAD</sequence>
<proteinExistence type="predicted"/>